<dbReference type="InterPro" id="IPR035965">
    <property type="entry name" value="PAS-like_dom_sf"/>
</dbReference>
<dbReference type="InterPro" id="IPR036097">
    <property type="entry name" value="HisK_dim/P_sf"/>
</dbReference>
<dbReference type="PROSITE" id="PS50110">
    <property type="entry name" value="RESPONSE_REGULATORY"/>
    <property type="match status" value="1"/>
</dbReference>
<feature type="domain" description="Response regulatory" evidence="12">
    <location>
        <begin position="638"/>
        <end position="754"/>
    </location>
</feature>
<organism evidence="14 15">
    <name type="scientific">Parasedimentitalea maritima</name>
    <dbReference type="NCBI Taxonomy" id="2578117"/>
    <lineage>
        <taxon>Bacteria</taxon>
        <taxon>Pseudomonadati</taxon>
        <taxon>Pseudomonadota</taxon>
        <taxon>Alphaproteobacteria</taxon>
        <taxon>Rhodobacterales</taxon>
        <taxon>Paracoccaceae</taxon>
        <taxon>Parasedimentitalea</taxon>
    </lineage>
</organism>
<evidence type="ECO:0000256" key="6">
    <source>
        <dbReference type="ARBA" id="ARBA00022777"/>
    </source>
</evidence>
<dbReference type="GO" id="GO:0000155">
    <property type="term" value="F:phosphorelay sensor kinase activity"/>
    <property type="evidence" value="ECO:0007669"/>
    <property type="project" value="InterPro"/>
</dbReference>
<name>A0A6A4R9H9_9RHOB</name>
<dbReference type="Proteomes" id="UP000441586">
    <property type="component" value="Unassembled WGS sequence"/>
</dbReference>
<dbReference type="RefSeq" id="WP_158980357.1">
    <property type="nucleotide sequence ID" value="NZ_WSFO01000009.1"/>
</dbReference>
<evidence type="ECO:0000256" key="3">
    <source>
        <dbReference type="ARBA" id="ARBA00022553"/>
    </source>
</evidence>
<feature type="domain" description="PAC" evidence="13">
    <location>
        <begin position="329"/>
        <end position="381"/>
    </location>
</feature>
<feature type="modified residue" description="4-aspartylphosphate" evidence="9">
    <location>
        <position position="688"/>
    </location>
</feature>
<dbReference type="InterPro" id="IPR033414">
    <property type="entry name" value="Sensor_dom"/>
</dbReference>
<dbReference type="PRINTS" id="PR00344">
    <property type="entry name" value="BCTRLSENSOR"/>
</dbReference>
<dbReference type="SUPFAM" id="SSF55785">
    <property type="entry name" value="PYP-like sensor domain (PAS domain)"/>
    <property type="match status" value="1"/>
</dbReference>
<comment type="catalytic activity">
    <reaction evidence="1">
        <text>ATP + protein L-histidine = ADP + protein N-phospho-L-histidine.</text>
        <dbReference type="EC" id="2.7.13.3"/>
    </reaction>
</comment>
<keyword evidence="3 9" id="KW-0597">Phosphoprotein</keyword>
<dbReference type="SMART" id="SM00448">
    <property type="entry name" value="REC"/>
    <property type="match status" value="1"/>
</dbReference>
<dbReference type="Pfam" id="PF17149">
    <property type="entry name" value="CHASE5"/>
    <property type="match status" value="1"/>
</dbReference>
<dbReference type="Pfam" id="PF00512">
    <property type="entry name" value="HisKA"/>
    <property type="match status" value="1"/>
</dbReference>
<dbReference type="InterPro" id="IPR036890">
    <property type="entry name" value="HATPase_C_sf"/>
</dbReference>
<dbReference type="GO" id="GO:0005524">
    <property type="term" value="F:ATP binding"/>
    <property type="evidence" value="ECO:0007669"/>
    <property type="project" value="UniProtKB-KW"/>
</dbReference>
<dbReference type="Pfam" id="PF00072">
    <property type="entry name" value="Response_reg"/>
    <property type="match status" value="1"/>
</dbReference>
<dbReference type="SMART" id="SM00388">
    <property type="entry name" value="HisKA"/>
    <property type="match status" value="1"/>
</dbReference>
<evidence type="ECO:0000313" key="14">
    <source>
        <dbReference type="EMBL" id="KAE9628645.1"/>
    </source>
</evidence>
<evidence type="ECO:0000256" key="9">
    <source>
        <dbReference type="PROSITE-ProRule" id="PRU00169"/>
    </source>
</evidence>
<keyword evidence="10" id="KW-1133">Transmembrane helix</keyword>
<dbReference type="CDD" id="cd00130">
    <property type="entry name" value="PAS"/>
    <property type="match status" value="1"/>
</dbReference>
<sequence length="759" mass="83547">MNPNEKISTATGAKKFKSVSRRLITYIVIASSLITFILTIFQLYRDYKVDISGISDGFHQVEQVHLNSVSQILWAADHAKLKVLIEGLANLKDVVFVSVTGEEGFYISVGDDTVSNKITRSFAVEHSYRGDLIHVGTLRIDANLDAVYKRMLDKVVVILVSNAIKTALVAIFMLFIIHRLVITHLTRISEYMETTPIGGAAKLLTLDRDNTSGIAGDELDLVVNSINEVSKRVATVFDRMQASETELRVNEARYKEASHIAHLGHWTYDQQADKLLHCSDELANIHGVSTDTYVAMISSIEKDIERVHPDDRELYAEVIRDAQKHGTPFDVEYRIIRPDGIVRHLREIGEPIFDDAGTLIQERGTIQDITDRKELEDQLRHSQRMEAVGQLTGGVAHDFNNLLAVMLGNAELLEDLAGEDQDANNNIEAIKAAVARASSLTGRLLAFSRQSALVPVAADVDELIGGLYDMLQRALGETVELRIESTVGLWAAMTDKHQFENALVNLTLNARDAMPQGGLLTIETANVTLGETYAAQYEEVEPGDYVRVSVSDTGTGIPPDVLAKVFEPFFTTKEVGKGSGLGLSMVFGFVKQSSGHITIYSEVDHGTSVKLYIPRSQDGPSEGAINGDELEHTVGTERILVVEDDPDVRRIPTAILRDQGYEVIEAGNGEDATKRLQEGPPFDLLFTDIVLPGGLNGVEVAEQARKLQSSIKILYSTGYAENVNIQTSKIVASGLLVNKPYLRTELLEKVRNVLDGKSN</sequence>
<evidence type="ECO:0000256" key="4">
    <source>
        <dbReference type="ARBA" id="ARBA00022679"/>
    </source>
</evidence>
<evidence type="ECO:0000313" key="15">
    <source>
        <dbReference type="Proteomes" id="UP000441586"/>
    </source>
</evidence>
<dbReference type="InterPro" id="IPR013655">
    <property type="entry name" value="PAS_fold_3"/>
</dbReference>
<dbReference type="Gene3D" id="3.40.50.2300">
    <property type="match status" value="1"/>
</dbReference>
<keyword evidence="10" id="KW-0812">Transmembrane</keyword>
<dbReference type="Gene3D" id="3.30.565.10">
    <property type="entry name" value="Histidine kinase-like ATPase, C-terminal domain"/>
    <property type="match status" value="1"/>
</dbReference>
<feature type="transmembrane region" description="Helical" evidence="10">
    <location>
        <begin position="23"/>
        <end position="44"/>
    </location>
</feature>
<dbReference type="InterPro" id="IPR011006">
    <property type="entry name" value="CheY-like_superfamily"/>
</dbReference>
<keyword evidence="6" id="KW-0418">Kinase</keyword>
<dbReference type="AlphaFoldDB" id="A0A6A4R9H9"/>
<protein>
    <recommendedName>
        <fullName evidence="2">histidine kinase</fullName>
        <ecNumber evidence="2">2.7.13.3</ecNumber>
    </recommendedName>
</protein>
<comment type="caution">
    <text evidence="14">The sequence shown here is derived from an EMBL/GenBank/DDBJ whole genome shotgun (WGS) entry which is preliminary data.</text>
</comment>
<dbReference type="PROSITE" id="PS50109">
    <property type="entry name" value="HIS_KIN"/>
    <property type="match status" value="1"/>
</dbReference>
<dbReference type="PANTHER" id="PTHR43065">
    <property type="entry name" value="SENSOR HISTIDINE KINASE"/>
    <property type="match status" value="1"/>
</dbReference>
<dbReference type="SMART" id="SM00387">
    <property type="entry name" value="HATPase_c"/>
    <property type="match status" value="1"/>
</dbReference>
<dbReference type="InterPro" id="IPR000014">
    <property type="entry name" value="PAS"/>
</dbReference>
<dbReference type="InterPro" id="IPR001789">
    <property type="entry name" value="Sig_transdc_resp-reg_receiver"/>
</dbReference>
<evidence type="ECO:0000256" key="5">
    <source>
        <dbReference type="ARBA" id="ARBA00022741"/>
    </source>
</evidence>
<evidence type="ECO:0000256" key="10">
    <source>
        <dbReference type="SAM" id="Phobius"/>
    </source>
</evidence>
<proteinExistence type="predicted"/>
<dbReference type="EC" id="2.7.13.3" evidence="2"/>
<dbReference type="SUPFAM" id="SSF47384">
    <property type="entry name" value="Homodimeric domain of signal transducing histidine kinase"/>
    <property type="match status" value="1"/>
</dbReference>
<evidence type="ECO:0000256" key="8">
    <source>
        <dbReference type="ARBA" id="ARBA00023012"/>
    </source>
</evidence>
<keyword evidence="10" id="KW-0472">Membrane</keyword>
<gene>
    <name evidence="14" type="ORF">GP644_15850</name>
</gene>
<keyword evidence="4" id="KW-0808">Transferase</keyword>
<dbReference type="SUPFAM" id="SSF55874">
    <property type="entry name" value="ATPase domain of HSP90 chaperone/DNA topoisomerase II/histidine kinase"/>
    <property type="match status" value="1"/>
</dbReference>
<evidence type="ECO:0000256" key="1">
    <source>
        <dbReference type="ARBA" id="ARBA00000085"/>
    </source>
</evidence>
<dbReference type="PANTHER" id="PTHR43065:SF46">
    <property type="entry name" value="C4-DICARBOXYLATE TRANSPORT SENSOR PROTEIN DCTB"/>
    <property type="match status" value="1"/>
</dbReference>
<dbReference type="Pfam" id="PF02518">
    <property type="entry name" value="HATPase_c"/>
    <property type="match status" value="1"/>
</dbReference>
<dbReference type="InterPro" id="IPR003594">
    <property type="entry name" value="HATPase_dom"/>
</dbReference>
<dbReference type="InterPro" id="IPR005467">
    <property type="entry name" value="His_kinase_dom"/>
</dbReference>
<accession>A0A6A4R9H9</accession>
<feature type="transmembrane region" description="Helical" evidence="10">
    <location>
        <begin position="155"/>
        <end position="177"/>
    </location>
</feature>
<keyword evidence="7" id="KW-0067">ATP-binding</keyword>
<keyword evidence="5" id="KW-0547">Nucleotide-binding</keyword>
<dbReference type="InterPro" id="IPR000700">
    <property type="entry name" value="PAS-assoc_C"/>
</dbReference>
<dbReference type="CDD" id="cd00082">
    <property type="entry name" value="HisKA"/>
    <property type="match status" value="1"/>
</dbReference>
<dbReference type="SUPFAM" id="SSF52172">
    <property type="entry name" value="CheY-like"/>
    <property type="match status" value="1"/>
</dbReference>
<evidence type="ECO:0000259" key="12">
    <source>
        <dbReference type="PROSITE" id="PS50110"/>
    </source>
</evidence>
<dbReference type="InterPro" id="IPR004358">
    <property type="entry name" value="Sig_transdc_His_kin-like_C"/>
</dbReference>
<evidence type="ECO:0000259" key="13">
    <source>
        <dbReference type="PROSITE" id="PS50113"/>
    </source>
</evidence>
<feature type="domain" description="Histidine kinase" evidence="11">
    <location>
        <begin position="394"/>
        <end position="617"/>
    </location>
</feature>
<keyword evidence="8" id="KW-0902">Two-component regulatory system</keyword>
<dbReference type="PROSITE" id="PS50113">
    <property type="entry name" value="PAC"/>
    <property type="match status" value="1"/>
</dbReference>
<dbReference type="CDD" id="cd16919">
    <property type="entry name" value="HATPase_CckA-like"/>
    <property type="match status" value="1"/>
</dbReference>
<dbReference type="Gene3D" id="1.10.287.130">
    <property type="match status" value="1"/>
</dbReference>
<evidence type="ECO:0000256" key="7">
    <source>
        <dbReference type="ARBA" id="ARBA00022840"/>
    </source>
</evidence>
<dbReference type="NCBIfam" id="TIGR00229">
    <property type="entry name" value="sensory_box"/>
    <property type="match status" value="1"/>
</dbReference>
<reference evidence="14 15" key="1">
    <citation type="submission" date="2019-12" db="EMBL/GenBank/DDBJ databases">
        <authorList>
            <person name="Zhang Y.-J."/>
        </authorList>
    </citation>
    <scope>NUCLEOTIDE SEQUENCE [LARGE SCALE GENOMIC DNA]</scope>
    <source>
        <strain evidence="14 15">H18S-6</strain>
    </source>
</reference>
<dbReference type="Gene3D" id="2.10.70.100">
    <property type="match status" value="1"/>
</dbReference>
<dbReference type="InterPro" id="IPR003661">
    <property type="entry name" value="HisK_dim/P_dom"/>
</dbReference>
<dbReference type="SMART" id="SM00086">
    <property type="entry name" value="PAC"/>
    <property type="match status" value="1"/>
</dbReference>
<dbReference type="EMBL" id="WSFO01000009">
    <property type="protein sequence ID" value="KAE9628645.1"/>
    <property type="molecule type" value="Genomic_DNA"/>
</dbReference>
<evidence type="ECO:0000256" key="2">
    <source>
        <dbReference type="ARBA" id="ARBA00012438"/>
    </source>
</evidence>
<dbReference type="Pfam" id="PF08447">
    <property type="entry name" value="PAS_3"/>
    <property type="match status" value="1"/>
</dbReference>
<dbReference type="Gene3D" id="3.30.450.20">
    <property type="entry name" value="PAS domain"/>
    <property type="match status" value="1"/>
</dbReference>
<evidence type="ECO:0000259" key="11">
    <source>
        <dbReference type="PROSITE" id="PS50109"/>
    </source>
</evidence>
<dbReference type="InterPro" id="IPR001610">
    <property type="entry name" value="PAC"/>
</dbReference>